<dbReference type="CDD" id="cd06581">
    <property type="entry name" value="TM_PBP1_LivM_like"/>
    <property type="match status" value="1"/>
</dbReference>
<comment type="subcellular location">
    <subcellularLocation>
        <location evidence="1">Cell membrane</location>
        <topology evidence="1">Multi-pass membrane protein</topology>
    </subcellularLocation>
</comment>
<evidence type="ECO:0000256" key="1">
    <source>
        <dbReference type="ARBA" id="ARBA00004651"/>
    </source>
</evidence>
<evidence type="ECO:0000256" key="3">
    <source>
        <dbReference type="ARBA" id="ARBA00022692"/>
    </source>
</evidence>
<feature type="transmembrane region" description="Helical" evidence="6">
    <location>
        <begin position="83"/>
        <end position="102"/>
    </location>
</feature>
<feature type="transmembrane region" description="Helical" evidence="6">
    <location>
        <begin position="32"/>
        <end position="51"/>
    </location>
</feature>
<dbReference type="AlphaFoldDB" id="A0A932M132"/>
<organism evidence="7 8">
    <name type="scientific">Tectimicrobiota bacterium</name>
    <dbReference type="NCBI Taxonomy" id="2528274"/>
    <lineage>
        <taxon>Bacteria</taxon>
        <taxon>Pseudomonadati</taxon>
        <taxon>Nitrospinota/Tectimicrobiota group</taxon>
        <taxon>Candidatus Tectimicrobiota</taxon>
    </lineage>
</organism>
<name>A0A932M132_UNCTE</name>
<accession>A0A932M132</accession>
<comment type="caution">
    <text evidence="7">The sequence shown here is derived from an EMBL/GenBank/DDBJ whole genome shotgun (WGS) entry which is preliminary data.</text>
</comment>
<proteinExistence type="predicted"/>
<dbReference type="InterPro" id="IPR001851">
    <property type="entry name" value="ABC_transp_permease"/>
</dbReference>
<evidence type="ECO:0000256" key="5">
    <source>
        <dbReference type="ARBA" id="ARBA00023136"/>
    </source>
</evidence>
<feature type="transmembrane region" description="Helical" evidence="6">
    <location>
        <begin position="207"/>
        <end position="230"/>
    </location>
</feature>
<dbReference type="PANTHER" id="PTHR30482">
    <property type="entry name" value="HIGH-AFFINITY BRANCHED-CHAIN AMINO ACID TRANSPORT SYSTEM PERMEASE"/>
    <property type="match status" value="1"/>
</dbReference>
<feature type="transmembrane region" description="Helical" evidence="6">
    <location>
        <begin position="242"/>
        <end position="267"/>
    </location>
</feature>
<evidence type="ECO:0000256" key="2">
    <source>
        <dbReference type="ARBA" id="ARBA00022475"/>
    </source>
</evidence>
<reference evidence="7" key="1">
    <citation type="submission" date="2020-07" db="EMBL/GenBank/DDBJ databases">
        <title>Huge and variable diversity of episymbiotic CPR bacteria and DPANN archaea in groundwater ecosystems.</title>
        <authorList>
            <person name="He C.Y."/>
            <person name="Keren R."/>
            <person name="Whittaker M."/>
            <person name="Farag I.F."/>
            <person name="Doudna J."/>
            <person name="Cate J.H.D."/>
            <person name="Banfield J.F."/>
        </authorList>
    </citation>
    <scope>NUCLEOTIDE SEQUENCE</scope>
    <source>
        <strain evidence="7">NC_groundwater_717_Ag_S-0.2um_59_8</strain>
    </source>
</reference>
<dbReference type="Pfam" id="PF02653">
    <property type="entry name" value="BPD_transp_2"/>
    <property type="match status" value="1"/>
</dbReference>
<feature type="transmembrane region" description="Helical" evidence="6">
    <location>
        <begin position="58"/>
        <end position="77"/>
    </location>
</feature>
<evidence type="ECO:0000313" key="7">
    <source>
        <dbReference type="EMBL" id="MBI3015427.1"/>
    </source>
</evidence>
<protein>
    <submittedName>
        <fullName evidence="7">Branched-chain amino acid ABC transporter permease</fullName>
    </submittedName>
</protein>
<keyword evidence="4 6" id="KW-1133">Transmembrane helix</keyword>
<sequence length="323" mass="34487">MKIPFIWTAIAAGLALLPVVLPSNYYLGIMIFIGLNSLAAMGLCLLMGYAGQISLGHAAFFGMGAYISGILSVSYGFPPWLSVIAAVTATALLAFVLGVPILRLQGYYLAVATLGLGIIVYLVFMNWTSLTGGPSGLSAIPYLALGPLSFNRDLKVYYLVWAVVFLALACGHNIVKSRVGRALRSIHSSEIAAQAMGINTGRYKVKVFALSAAYAALAGGLYAHYLTFISPAPFGFQFSIELLVMVVVGGIGDLSGAILGAAVITLLSEILRDLMPHLFSYGAGEYEIVFFGILLIVFMIFLPGGLVQGLDFLRRRPRVMAQR</sequence>
<evidence type="ECO:0000256" key="4">
    <source>
        <dbReference type="ARBA" id="ARBA00022989"/>
    </source>
</evidence>
<feature type="transmembrane region" description="Helical" evidence="6">
    <location>
        <begin position="288"/>
        <end position="310"/>
    </location>
</feature>
<dbReference type="InterPro" id="IPR043428">
    <property type="entry name" value="LivM-like"/>
</dbReference>
<dbReference type="EMBL" id="JACPSX010000198">
    <property type="protein sequence ID" value="MBI3015427.1"/>
    <property type="molecule type" value="Genomic_DNA"/>
</dbReference>
<keyword evidence="2" id="KW-1003">Cell membrane</keyword>
<dbReference type="GO" id="GO:0015658">
    <property type="term" value="F:branched-chain amino acid transmembrane transporter activity"/>
    <property type="evidence" value="ECO:0007669"/>
    <property type="project" value="InterPro"/>
</dbReference>
<dbReference type="GO" id="GO:0005886">
    <property type="term" value="C:plasma membrane"/>
    <property type="evidence" value="ECO:0007669"/>
    <property type="project" value="UniProtKB-SubCell"/>
</dbReference>
<evidence type="ECO:0000256" key="6">
    <source>
        <dbReference type="SAM" id="Phobius"/>
    </source>
</evidence>
<dbReference type="Proteomes" id="UP000741360">
    <property type="component" value="Unassembled WGS sequence"/>
</dbReference>
<dbReference type="PANTHER" id="PTHR30482:SF18">
    <property type="entry name" value="BRANCHED AMINO ACID TRANSPORT SYSTEM PERMEASE"/>
    <property type="match status" value="1"/>
</dbReference>
<evidence type="ECO:0000313" key="8">
    <source>
        <dbReference type="Proteomes" id="UP000741360"/>
    </source>
</evidence>
<gene>
    <name evidence="7" type="ORF">HYY65_10285</name>
</gene>
<feature type="transmembrane region" description="Helical" evidence="6">
    <location>
        <begin position="156"/>
        <end position="175"/>
    </location>
</feature>
<keyword evidence="5 6" id="KW-0472">Membrane</keyword>
<keyword evidence="3 6" id="KW-0812">Transmembrane</keyword>
<feature type="transmembrane region" description="Helical" evidence="6">
    <location>
        <begin position="107"/>
        <end position="127"/>
    </location>
</feature>